<evidence type="ECO:0000259" key="8">
    <source>
        <dbReference type="PROSITE" id="PS50059"/>
    </source>
</evidence>
<dbReference type="EMBL" id="CAWUHD010000097">
    <property type="protein sequence ID" value="CAK7230886.1"/>
    <property type="molecule type" value="Genomic_DNA"/>
</dbReference>
<dbReference type="PROSITE" id="PS50059">
    <property type="entry name" value="FKBP_PPIASE"/>
    <property type="match status" value="1"/>
</dbReference>
<comment type="caution">
    <text evidence="9">The sequence shown here is derived from an EMBL/GenBank/DDBJ whole genome shotgun (WGS) entry which is preliminary data.</text>
</comment>
<feature type="chain" id="PRO_5046609909" description="peptidylprolyl isomerase" evidence="7">
    <location>
        <begin position="23"/>
        <end position="155"/>
    </location>
</feature>
<evidence type="ECO:0000256" key="2">
    <source>
        <dbReference type="ARBA" id="ARBA00002388"/>
    </source>
</evidence>
<reference evidence="9 10" key="1">
    <citation type="submission" date="2024-01" db="EMBL/GenBank/DDBJ databases">
        <authorList>
            <person name="Allen C."/>
            <person name="Tagirdzhanova G."/>
        </authorList>
    </citation>
    <scope>NUCLEOTIDE SEQUENCE [LARGE SCALE GENOMIC DNA]</scope>
</reference>
<dbReference type="Gene3D" id="3.10.50.40">
    <property type="match status" value="1"/>
</dbReference>
<dbReference type="PANTHER" id="PTHR45779">
    <property type="entry name" value="PEPTIDYLPROLYL ISOMERASE"/>
    <property type="match status" value="1"/>
</dbReference>
<dbReference type="Pfam" id="PF00254">
    <property type="entry name" value="FKBP_C"/>
    <property type="match status" value="1"/>
</dbReference>
<feature type="signal peptide" evidence="7">
    <location>
        <begin position="1"/>
        <end position="22"/>
    </location>
</feature>
<evidence type="ECO:0000256" key="6">
    <source>
        <dbReference type="PROSITE-ProRule" id="PRU00277"/>
    </source>
</evidence>
<evidence type="ECO:0000256" key="7">
    <source>
        <dbReference type="SAM" id="SignalP"/>
    </source>
</evidence>
<dbReference type="Proteomes" id="UP001642482">
    <property type="component" value="Unassembled WGS sequence"/>
</dbReference>
<evidence type="ECO:0000256" key="5">
    <source>
        <dbReference type="ARBA" id="ARBA00023235"/>
    </source>
</evidence>
<organism evidence="9 10">
    <name type="scientific">Sporothrix eucalyptigena</name>
    <dbReference type="NCBI Taxonomy" id="1812306"/>
    <lineage>
        <taxon>Eukaryota</taxon>
        <taxon>Fungi</taxon>
        <taxon>Dikarya</taxon>
        <taxon>Ascomycota</taxon>
        <taxon>Pezizomycotina</taxon>
        <taxon>Sordariomycetes</taxon>
        <taxon>Sordariomycetidae</taxon>
        <taxon>Ophiostomatales</taxon>
        <taxon>Ophiostomataceae</taxon>
        <taxon>Sporothrix</taxon>
    </lineage>
</organism>
<proteinExistence type="predicted"/>
<keyword evidence="10" id="KW-1185">Reference proteome</keyword>
<dbReference type="SUPFAM" id="SSF54534">
    <property type="entry name" value="FKBP-like"/>
    <property type="match status" value="1"/>
</dbReference>
<name>A0ABP0CID6_9PEZI</name>
<dbReference type="PANTHER" id="PTHR45779:SF7">
    <property type="entry name" value="PEPTIDYLPROLYL ISOMERASE"/>
    <property type="match status" value="1"/>
</dbReference>
<keyword evidence="5 6" id="KW-0413">Isomerase</keyword>
<dbReference type="GO" id="GO:0003755">
    <property type="term" value="F:peptidyl-prolyl cis-trans isomerase activity"/>
    <property type="evidence" value="ECO:0007669"/>
    <property type="project" value="UniProtKB-EC"/>
</dbReference>
<evidence type="ECO:0000313" key="10">
    <source>
        <dbReference type="Proteomes" id="UP001642482"/>
    </source>
</evidence>
<evidence type="ECO:0000256" key="1">
    <source>
        <dbReference type="ARBA" id="ARBA00000971"/>
    </source>
</evidence>
<dbReference type="EC" id="5.2.1.8" evidence="3 6"/>
<dbReference type="InterPro" id="IPR046357">
    <property type="entry name" value="PPIase_dom_sf"/>
</dbReference>
<comment type="catalytic activity">
    <reaction evidence="1 6">
        <text>[protein]-peptidylproline (omega=180) = [protein]-peptidylproline (omega=0)</text>
        <dbReference type="Rhea" id="RHEA:16237"/>
        <dbReference type="Rhea" id="RHEA-COMP:10747"/>
        <dbReference type="Rhea" id="RHEA-COMP:10748"/>
        <dbReference type="ChEBI" id="CHEBI:83833"/>
        <dbReference type="ChEBI" id="CHEBI:83834"/>
        <dbReference type="EC" id="5.2.1.8"/>
    </reaction>
</comment>
<keyword evidence="4 6" id="KW-0697">Rotamase</keyword>
<accession>A0ABP0CID6</accession>
<dbReference type="InterPro" id="IPR044609">
    <property type="entry name" value="FKBP2/11"/>
</dbReference>
<comment type="function">
    <text evidence="2">PPIases accelerate the folding of proteins. It catalyzes the cis-trans isomerization of proline imidic peptide bonds in oligopeptides.</text>
</comment>
<evidence type="ECO:0000256" key="3">
    <source>
        <dbReference type="ARBA" id="ARBA00013194"/>
    </source>
</evidence>
<sequence length="155" mass="16319">MRSFTLSTILVAALSVVPAAWAAFASPLSSASPADGIIIEVTRHVTCDRKTKANDVISMAYSLSLADGTKVESTKPGETFTFTLGVGEVIQGWDMGLTDMCIGEKRKLTIPPEYGYGLDAVGPIPANSTLIFDTTLVDIQGVTNTGKPLVTRVPA</sequence>
<evidence type="ECO:0000313" key="9">
    <source>
        <dbReference type="EMBL" id="CAK7230886.1"/>
    </source>
</evidence>
<gene>
    <name evidence="9" type="primary">FPR2_2</name>
    <name evidence="9" type="ORF">SEUCBS140593_007740</name>
</gene>
<keyword evidence="7" id="KW-0732">Signal</keyword>
<feature type="domain" description="PPIase FKBP-type" evidence="8">
    <location>
        <begin position="54"/>
        <end position="140"/>
    </location>
</feature>
<protein>
    <recommendedName>
        <fullName evidence="3 6">peptidylprolyl isomerase</fullName>
        <ecNumber evidence="3 6">5.2.1.8</ecNumber>
    </recommendedName>
</protein>
<dbReference type="InterPro" id="IPR001179">
    <property type="entry name" value="PPIase_FKBP_dom"/>
</dbReference>
<evidence type="ECO:0000256" key="4">
    <source>
        <dbReference type="ARBA" id="ARBA00023110"/>
    </source>
</evidence>